<evidence type="ECO:0000256" key="8">
    <source>
        <dbReference type="ARBA" id="ARBA00022741"/>
    </source>
</evidence>
<evidence type="ECO:0000256" key="1">
    <source>
        <dbReference type="ARBA" id="ARBA00005015"/>
    </source>
</evidence>
<dbReference type="Pfam" id="PF00288">
    <property type="entry name" value="GHMP_kinases_N"/>
    <property type="match status" value="1"/>
</dbReference>
<dbReference type="Gene3D" id="3.30.70.890">
    <property type="entry name" value="GHMP kinase, C-terminal domain"/>
    <property type="match status" value="1"/>
</dbReference>
<accession>A0A934SIU7</accession>
<comment type="subcellular location">
    <subcellularLocation>
        <location evidence="13">Cytoplasm</location>
    </subcellularLocation>
</comment>
<evidence type="ECO:0000259" key="15">
    <source>
        <dbReference type="Pfam" id="PF08544"/>
    </source>
</evidence>
<dbReference type="SUPFAM" id="SSF54211">
    <property type="entry name" value="Ribosomal protein S5 domain 2-like"/>
    <property type="match status" value="1"/>
</dbReference>
<name>A0A934SIU7_9MICO</name>
<evidence type="ECO:0000256" key="2">
    <source>
        <dbReference type="ARBA" id="ARBA00007370"/>
    </source>
</evidence>
<gene>
    <name evidence="13" type="primary">thrB</name>
    <name evidence="16" type="ORF">IV501_07545</name>
</gene>
<dbReference type="InterPro" id="IPR006203">
    <property type="entry name" value="GHMP_knse_ATP-bd_CS"/>
</dbReference>
<dbReference type="Proteomes" id="UP000636458">
    <property type="component" value="Unassembled WGS sequence"/>
</dbReference>
<dbReference type="InterPro" id="IPR014721">
    <property type="entry name" value="Ribsml_uS5_D2-typ_fold_subgr"/>
</dbReference>
<feature type="binding site" evidence="13">
    <location>
        <begin position="134"/>
        <end position="144"/>
    </location>
    <ligand>
        <name>ATP</name>
        <dbReference type="ChEBI" id="CHEBI:30616"/>
    </ligand>
</feature>
<evidence type="ECO:0000259" key="14">
    <source>
        <dbReference type="Pfam" id="PF00288"/>
    </source>
</evidence>
<dbReference type="EMBL" id="JAEPES010000002">
    <property type="protein sequence ID" value="MBK4347482.1"/>
    <property type="molecule type" value="Genomic_DNA"/>
</dbReference>
<keyword evidence="6 13" id="KW-0808">Transferase</keyword>
<dbReference type="HAMAP" id="MF_00384">
    <property type="entry name" value="Homoser_kinase"/>
    <property type="match status" value="1"/>
</dbReference>
<reference evidence="16" key="1">
    <citation type="submission" date="2021-01" db="EMBL/GenBank/DDBJ databases">
        <title>Lacisediminihabitans sp. nov. strain G11-30, isolated from Antarctic Soil.</title>
        <authorList>
            <person name="Li J."/>
        </authorList>
    </citation>
    <scope>NUCLEOTIDE SEQUENCE</scope>
    <source>
        <strain evidence="16">G11-30</strain>
    </source>
</reference>
<comment type="pathway">
    <text evidence="1 13">Amino-acid biosynthesis; L-threonine biosynthesis; L-threonine from L-aspartate: step 4/5.</text>
</comment>
<evidence type="ECO:0000256" key="5">
    <source>
        <dbReference type="ARBA" id="ARBA00022605"/>
    </source>
</evidence>
<dbReference type="InterPro" id="IPR013750">
    <property type="entry name" value="GHMP_kinase_C_dom"/>
</dbReference>
<evidence type="ECO:0000256" key="4">
    <source>
        <dbReference type="ARBA" id="ARBA00017858"/>
    </source>
</evidence>
<dbReference type="GO" id="GO:0005524">
    <property type="term" value="F:ATP binding"/>
    <property type="evidence" value="ECO:0007669"/>
    <property type="project" value="UniProtKB-UniRule"/>
</dbReference>
<evidence type="ECO:0000256" key="10">
    <source>
        <dbReference type="ARBA" id="ARBA00022840"/>
    </source>
</evidence>
<feature type="domain" description="GHMP kinase C-terminal" evidence="15">
    <location>
        <begin position="264"/>
        <end position="318"/>
    </location>
</feature>
<dbReference type="Gene3D" id="3.30.230.10">
    <property type="match status" value="1"/>
</dbReference>
<evidence type="ECO:0000256" key="12">
    <source>
        <dbReference type="ARBA" id="ARBA00049954"/>
    </source>
</evidence>
<keyword evidence="5 13" id="KW-0028">Amino-acid biosynthesis</keyword>
<comment type="catalytic activity">
    <reaction evidence="11 13">
        <text>L-homoserine + ATP = O-phospho-L-homoserine + ADP + H(+)</text>
        <dbReference type="Rhea" id="RHEA:13985"/>
        <dbReference type="ChEBI" id="CHEBI:15378"/>
        <dbReference type="ChEBI" id="CHEBI:30616"/>
        <dbReference type="ChEBI" id="CHEBI:57476"/>
        <dbReference type="ChEBI" id="CHEBI:57590"/>
        <dbReference type="ChEBI" id="CHEBI:456216"/>
        <dbReference type="EC" id="2.7.1.39"/>
    </reaction>
</comment>
<dbReference type="GO" id="GO:0004413">
    <property type="term" value="F:homoserine kinase activity"/>
    <property type="evidence" value="ECO:0007669"/>
    <property type="project" value="UniProtKB-UniRule"/>
</dbReference>
<evidence type="ECO:0000313" key="17">
    <source>
        <dbReference type="Proteomes" id="UP000636458"/>
    </source>
</evidence>
<dbReference type="PRINTS" id="PR00958">
    <property type="entry name" value="HOMSERKINASE"/>
</dbReference>
<dbReference type="Pfam" id="PF08544">
    <property type="entry name" value="GHMP_kinases_C"/>
    <property type="match status" value="1"/>
</dbReference>
<evidence type="ECO:0000256" key="11">
    <source>
        <dbReference type="ARBA" id="ARBA00049375"/>
    </source>
</evidence>
<dbReference type="PIRSF" id="PIRSF000676">
    <property type="entry name" value="Homoser_kin"/>
    <property type="match status" value="1"/>
</dbReference>
<keyword evidence="7 13" id="KW-0791">Threonine biosynthesis</keyword>
<proteinExistence type="inferred from homology"/>
<dbReference type="InterPro" id="IPR000870">
    <property type="entry name" value="Homoserine_kinase"/>
</dbReference>
<dbReference type="RefSeq" id="WP_200555828.1">
    <property type="nucleotide sequence ID" value="NZ_JAEPES010000002.1"/>
</dbReference>
<feature type="domain" description="GHMP kinase N-terminal" evidence="14">
    <location>
        <begin position="105"/>
        <end position="189"/>
    </location>
</feature>
<keyword evidence="8 13" id="KW-0547">Nucleotide-binding</keyword>
<evidence type="ECO:0000256" key="6">
    <source>
        <dbReference type="ARBA" id="ARBA00022679"/>
    </source>
</evidence>
<organism evidence="16 17">
    <name type="scientific">Lacisediminihabitans changchengi</name>
    <dbReference type="NCBI Taxonomy" id="2787634"/>
    <lineage>
        <taxon>Bacteria</taxon>
        <taxon>Bacillati</taxon>
        <taxon>Actinomycetota</taxon>
        <taxon>Actinomycetes</taxon>
        <taxon>Micrococcales</taxon>
        <taxon>Microbacteriaceae</taxon>
        <taxon>Lacisediminihabitans</taxon>
    </lineage>
</organism>
<evidence type="ECO:0000256" key="3">
    <source>
        <dbReference type="ARBA" id="ARBA00012078"/>
    </source>
</evidence>
<comment type="caution">
    <text evidence="16">The sequence shown here is derived from an EMBL/GenBank/DDBJ whole genome shotgun (WGS) entry which is preliminary data.</text>
</comment>
<keyword evidence="10 13" id="KW-0067">ATP-binding</keyword>
<dbReference type="AlphaFoldDB" id="A0A934SIU7"/>
<dbReference type="GO" id="GO:0009088">
    <property type="term" value="P:threonine biosynthetic process"/>
    <property type="evidence" value="ECO:0007669"/>
    <property type="project" value="UniProtKB-UniRule"/>
</dbReference>
<evidence type="ECO:0000256" key="7">
    <source>
        <dbReference type="ARBA" id="ARBA00022697"/>
    </source>
</evidence>
<comment type="similarity">
    <text evidence="2 13">Belongs to the GHMP kinase family. Homoserine kinase subfamily.</text>
</comment>
<keyword evidence="17" id="KW-1185">Reference proteome</keyword>
<dbReference type="GO" id="GO:0005737">
    <property type="term" value="C:cytoplasm"/>
    <property type="evidence" value="ECO:0007669"/>
    <property type="project" value="UniProtKB-SubCell"/>
</dbReference>
<evidence type="ECO:0000256" key="13">
    <source>
        <dbReference type="HAMAP-Rule" id="MF_00384"/>
    </source>
</evidence>
<evidence type="ECO:0000256" key="9">
    <source>
        <dbReference type="ARBA" id="ARBA00022777"/>
    </source>
</evidence>
<dbReference type="NCBIfam" id="TIGR00191">
    <property type="entry name" value="thrB"/>
    <property type="match status" value="1"/>
</dbReference>
<dbReference type="SUPFAM" id="SSF55060">
    <property type="entry name" value="GHMP Kinase, C-terminal domain"/>
    <property type="match status" value="1"/>
</dbReference>
<dbReference type="EC" id="2.7.1.39" evidence="3 13"/>
<comment type="function">
    <text evidence="12 13">Catalyzes the ATP-dependent phosphorylation of L-homoserine to L-homoserine phosphate.</text>
</comment>
<dbReference type="InterPro" id="IPR036554">
    <property type="entry name" value="GHMP_kinase_C_sf"/>
</dbReference>
<dbReference type="InterPro" id="IPR020568">
    <property type="entry name" value="Ribosomal_Su5_D2-typ_SF"/>
</dbReference>
<keyword evidence="9 13" id="KW-0418">Kinase</keyword>
<keyword evidence="13" id="KW-0963">Cytoplasm</keyword>
<dbReference type="PANTHER" id="PTHR20861:SF1">
    <property type="entry name" value="HOMOSERINE KINASE"/>
    <property type="match status" value="1"/>
</dbReference>
<evidence type="ECO:0000313" key="16">
    <source>
        <dbReference type="EMBL" id="MBK4347482.1"/>
    </source>
</evidence>
<protein>
    <recommendedName>
        <fullName evidence="4 13">Homoserine kinase</fullName>
        <shortName evidence="13">HK</shortName>
        <shortName evidence="13">HSK</shortName>
        <ecNumber evidence="3 13">2.7.1.39</ecNumber>
    </recommendedName>
</protein>
<sequence>MTQPGADPTVVASNGAAQPVAAQPVAAQPVAASAAPSAEPTAELIGRSVTVRVPATTANLGPGFDTLGLALAVYDELTVTARETPGATVEVIGVGAGEVSTDETNLVVRAIAYTFAAYSQPLPGLDLIARNAIPHGRGLGSSGAAIVSGIMAAKGLLSGIVEIDSNALLALATTLEGHPDNVAPALFGGLTIAWTTDAGPQHKKLIVHRGVSPLIAVPGFTMSTELARSLRPASVPHEDAIFNVSRSALLIAALIQSPELLLAATEDRLHQSYRAAAMPETESLIGDLRARGLPAVVSGAGPSILVLCSDPAQRLLAAEVIAEHDGTPWESLLLAVDFKGATVTMHPVETSA</sequence>
<dbReference type="PROSITE" id="PS00627">
    <property type="entry name" value="GHMP_KINASES_ATP"/>
    <property type="match status" value="1"/>
</dbReference>
<dbReference type="InterPro" id="IPR006204">
    <property type="entry name" value="GHMP_kinase_N_dom"/>
</dbReference>
<dbReference type="PANTHER" id="PTHR20861">
    <property type="entry name" value="HOMOSERINE/4-DIPHOSPHOCYTIDYL-2-C-METHYL-D-ERYTHRITOL KINASE"/>
    <property type="match status" value="1"/>
</dbReference>